<evidence type="ECO:0000313" key="17">
    <source>
        <dbReference type="Proteomes" id="UP000554235"/>
    </source>
</evidence>
<dbReference type="EMBL" id="JAADYS010000553">
    <property type="protein sequence ID" value="KAF4468832.1"/>
    <property type="molecule type" value="Genomic_DNA"/>
</dbReference>
<comment type="cofactor">
    <cofactor evidence="2">
        <name>FAD</name>
        <dbReference type="ChEBI" id="CHEBI:57692"/>
    </cofactor>
</comment>
<evidence type="ECO:0000256" key="11">
    <source>
        <dbReference type="ARBA" id="ARBA00031159"/>
    </source>
</evidence>
<comment type="caution">
    <text evidence="16">The sequence shown here is derived from an EMBL/GenBank/DDBJ whole genome shotgun (WGS) entry which is preliminary data.</text>
</comment>
<feature type="transmembrane region" description="Helical" evidence="13">
    <location>
        <begin position="6"/>
        <end position="24"/>
    </location>
</feature>
<proteinExistence type="inferred from homology"/>
<keyword evidence="7" id="KW-0285">Flavoprotein</keyword>
<evidence type="ECO:0000256" key="5">
    <source>
        <dbReference type="ARBA" id="ARBA00013082"/>
    </source>
</evidence>
<feature type="domain" description="Glucose-methanol-choline oxidoreductase C-terminal" evidence="15">
    <location>
        <begin position="480"/>
        <end position="603"/>
    </location>
</feature>
<evidence type="ECO:0000259" key="15">
    <source>
        <dbReference type="Pfam" id="PF05199"/>
    </source>
</evidence>
<dbReference type="EC" id="1.1.3.10" evidence="5"/>
<dbReference type="GO" id="GO:0050233">
    <property type="term" value="F:pyranose oxidase activity"/>
    <property type="evidence" value="ECO:0007669"/>
    <property type="project" value="UniProtKB-EC"/>
</dbReference>
<evidence type="ECO:0000256" key="8">
    <source>
        <dbReference type="ARBA" id="ARBA00022827"/>
    </source>
</evidence>
<comment type="similarity">
    <text evidence="3">Belongs to the GMC oxidoreductase family.</text>
</comment>
<dbReference type="InterPro" id="IPR007867">
    <property type="entry name" value="GMC_OxRtase_C"/>
</dbReference>
<gene>
    <name evidence="16" type="ORF">FALBO_4280</name>
</gene>
<dbReference type="Pfam" id="PF05199">
    <property type="entry name" value="GMC_oxred_C"/>
    <property type="match status" value="1"/>
</dbReference>
<protein>
    <recommendedName>
        <fullName evidence="6">Pyranose 2-oxidase</fullName>
        <ecNumber evidence="5">1.1.3.10</ecNumber>
    </recommendedName>
    <alternativeName>
        <fullName evidence="11">FAD-oxidoreductase</fullName>
    </alternativeName>
    <alternativeName>
        <fullName evidence="10">Glucose 2-oxidase</fullName>
    </alternativeName>
    <alternativeName>
        <fullName evidence="12">Pyranose:oxygen 2-oxidoreductase</fullName>
    </alternativeName>
</protein>
<dbReference type="OrthoDB" id="269227at2759"/>
<evidence type="ECO:0000256" key="9">
    <source>
        <dbReference type="ARBA" id="ARBA00023002"/>
    </source>
</evidence>
<dbReference type="PANTHER" id="PTHR42784">
    <property type="entry name" value="PYRANOSE 2-OXIDASE"/>
    <property type="match status" value="1"/>
</dbReference>
<keyword evidence="13" id="KW-0812">Transmembrane</keyword>
<sequence length="619" mass="69679">MIEDVYIYLLGSPFLSITTLLIYTRNWFSTLIRLHRFFTNNTMANIKFDCDVLIIGSGPIGATYARQILKPYGEKVNFNGYPPRVVMVECGAQESKIPGDHKKNAVYYQKDIDAFVHVIHGSLHPSSIPTQTNRNLTLPPVAWSPRKEQTFNGQNKYQDAYRNLDANAVTRTVGGMATHWTCATPRQYPEMERSNIYDDETWNELYDKAEGLIGTSETVLKDSVRQRLVLRTLQRVFPYRGVKALPLAAKKVDKKNLITWSSAATVLGDLATLNTDPMRPVFTILDQHLCKKLVFAEDKDEQGNMIPTIRHAVLEALAEPGGQDARIITAKYFIVCGGPILTPQLLYRSGFRPKEKCDGIPRHLQLPKLGHNLTEQPMCFCQVVLKDELIGELQTGDWGAECDEWRRKHPEDILKIPYDDLDPQVTLPFQPSKPWHTQIHRDAFSYGAVPPAIDKRTIIDLRYFGLMEPQPANAKEPNRLDFEDDVTDAYGMPQPTFYFKYSDKDRSNTHTMFEDMEDVAGTLGGYLPGSEPQFLAPGLALHVCGTTATSKKDCNATEAAMRDISCCNEFSRIWDTTNLYVGGLNVIPNPNASNPTLTAMCFAIKGAEDIRGKLNITTE</sequence>
<dbReference type="SUPFAM" id="SSF54373">
    <property type="entry name" value="FAD-linked reductases, C-terminal domain"/>
    <property type="match status" value="1"/>
</dbReference>
<name>A0A8H4LG66_9HYPO</name>
<dbReference type="NCBIfam" id="TIGR02462">
    <property type="entry name" value="pyranose_ox"/>
    <property type="match status" value="1"/>
</dbReference>
<evidence type="ECO:0000256" key="7">
    <source>
        <dbReference type="ARBA" id="ARBA00022630"/>
    </source>
</evidence>
<keyword evidence="9" id="KW-0560">Oxidoreductase</keyword>
<dbReference type="InterPro" id="IPR012814">
    <property type="entry name" value="P2OX"/>
</dbReference>
<dbReference type="SUPFAM" id="SSF51905">
    <property type="entry name" value="FAD/NAD(P)-binding domain"/>
    <property type="match status" value="1"/>
</dbReference>
<evidence type="ECO:0000256" key="1">
    <source>
        <dbReference type="ARBA" id="ARBA00000827"/>
    </source>
</evidence>
<evidence type="ECO:0000256" key="12">
    <source>
        <dbReference type="ARBA" id="ARBA00031330"/>
    </source>
</evidence>
<comment type="subunit">
    <text evidence="4">Homotetramer.</text>
</comment>
<keyword evidence="13" id="KW-1133">Transmembrane helix</keyword>
<evidence type="ECO:0000256" key="13">
    <source>
        <dbReference type="SAM" id="Phobius"/>
    </source>
</evidence>
<evidence type="ECO:0000256" key="4">
    <source>
        <dbReference type="ARBA" id="ARBA00011881"/>
    </source>
</evidence>
<dbReference type="AlphaFoldDB" id="A0A8H4LG66"/>
<comment type="catalytic activity">
    <reaction evidence="1">
        <text>D-glucose + O2 = 2-dehydro-D-glucose + H2O2</text>
        <dbReference type="Rhea" id="RHEA:10552"/>
        <dbReference type="ChEBI" id="CHEBI:4167"/>
        <dbReference type="ChEBI" id="CHEBI:15379"/>
        <dbReference type="ChEBI" id="CHEBI:16240"/>
        <dbReference type="ChEBI" id="CHEBI:16609"/>
        <dbReference type="EC" id="1.1.3.10"/>
    </reaction>
</comment>
<evidence type="ECO:0000256" key="10">
    <source>
        <dbReference type="ARBA" id="ARBA00030508"/>
    </source>
</evidence>
<dbReference type="Proteomes" id="UP000554235">
    <property type="component" value="Unassembled WGS sequence"/>
</dbReference>
<organism evidence="16 17">
    <name type="scientific">Fusarium albosuccineum</name>
    <dbReference type="NCBI Taxonomy" id="1237068"/>
    <lineage>
        <taxon>Eukaryota</taxon>
        <taxon>Fungi</taxon>
        <taxon>Dikarya</taxon>
        <taxon>Ascomycota</taxon>
        <taxon>Pezizomycotina</taxon>
        <taxon>Sordariomycetes</taxon>
        <taxon>Hypocreomycetidae</taxon>
        <taxon>Hypocreales</taxon>
        <taxon>Nectriaceae</taxon>
        <taxon>Fusarium</taxon>
        <taxon>Fusarium decemcellulare species complex</taxon>
    </lineage>
</organism>
<keyword evidence="8" id="KW-0274">FAD</keyword>
<accession>A0A8H4LG66</accession>
<evidence type="ECO:0000259" key="14">
    <source>
        <dbReference type="Pfam" id="PF00732"/>
    </source>
</evidence>
<evidence type="ECO:0000256" key="6">
    <source>
        <dbReference type="ARBA" id="ARBA00016408"/>
    </source>
</evidence>
<dbReference type="InterPro" id="IPR036188">
    <property type="entry name" value="FAD/NAD-bd_sf"/>
</dbReference>
<evidence type="ECO:0000256" key="3">
    <source>
        <dbReference type="ARBA" id="ARBA00010790"/>
    </source>
</evidence>
<feature type="domain" description="Glucose-methanol-choline oxidoreductase N-terminal" evidence="14">
    <location>
        <begin position="283"/>
        <end position="377"/>
    </location>
</feature>
<dbReference type="Gene3D" id="3.50.50.60">
    <property type="entry name" value="FAD/NAD(P)-binding domain"/>
    <property type="match status" value="1"/>
</dbReference>
<reference evidence="16 17" key="1">
    <citation type="submission" date="2020-01" db="EMBL/GenBank/DDBJ databases">
        <title>Identification and distribution of gene clusters putatively required for synthesis of sphingolipid metabolism inhibitors in phylogenetically diverse species of the filamentous fungus Fusarium.</title>
        <authorList>
            <person name="Kim H.-S."/>
            <person name="Busman M."/>
            <person name="Brown D.W."/>
            <person name="Divon H."/>
            <person name="Uhlig S."/>
            <person name="Proctor R.H."/>
        </authorList>
    </citation>
    <scope>NUCLEOTIDE SEQUENCE [LARGE SCALE GENOMIC DNA]</scope>
    <source>
        <strain evidence="16 17">NRRL 20459</strain>
    </source>
</reference>
<keyword evidence="13" id="KW-0472">Membrane</keyword>
<keyword evidence="17" id="KW-1185">Reference proteome</keyword>
<dbReference type="PANTHER" id="PTHR42784:SF1">
    <property type="entry name" value="PYRANOSE 2-OXIDASE"/>
    <property type="match status" value="1"/>
</dbReference>
<dbReference type="GO" id="GO:0050660">
    <property type="term" value="F:flavin adenine dinucleotide binding"/>
    <property type="evidence" value="ECO:0007669"/>
    <property type="project" value="InterPro"/>
</dbReference>
<evidence type="ECO:0000256" key="2">
    <source>
        <dbReference type="ARBA" id="ARBA00001974"/>
    </source>
</evidence>
<evidence type="ECO:0000313" key="16">
    <source>
        <dbReference type="EMBL" id="KAF4468832.1"/>
    </source>
</evidence>
<dbReference type="InterPro" id="IPR000172">
    <property type="entry name" value="GMC_OxRdtase_N"/>
</dbReference>
<dbReference type="Pfam" id="PF00732">
    <property type="entry name" value="GMC_oxred_N"/>
    <property type="match status" value="1"/>
</dbReference>
<dbReference type="InterPro" id="IPR051473">
    <property type="entry name" value="P2Ox-like"/>
</dbReference>